<dbReference type="Proteomes" id="UP000292935">
    <property type="component" value="Unassembled WGS sequence"/>
</dbReference>
<proteinExistence type="inferred from homology"/>
<dbReference type="PANTHER" id="PTHR43639:SF1">
    <property type="entry name" value="SHORT-CHAIN DEHYDROGENASE_REDUCTASE FAMILY PROTEIN"/>
    <property type="match status" value="1"/>
</dbReference>
<comment type="caution">
    <text evidence="3">The sequence shown here is derived from an EMBL/GenBank/DDBJ whole genome shotgun (WGS) entry which is preliminary data.</text>
</comment>
<dbReference type="InterPro" id="IPR002347">
    <property type="entry name" value="SDR_fam"/>
</dbReference>
<dbReference type="AlphaFoldDB" id="A0A4Q2JVD9"/>
<evidence type="ECO:0000313" key="3">
    <source>
        <dbReference type="EMBL" id="RXZ50587.1"/>
    </source>
</evidence>
<dbReference type="SUPFAM" id="SSF51735">
    <property type="entry name" value="NAD(P)-binding Rossmann-fold domains"/>
    <property type="match status" value="1"/>
</dbReference>
<evidence type="ECO:0000313" key="4">
    <source>
        <dbReference type="Proteomes" id="UP000292935"/>
    </source>
</evidence>
<gene>
    <name evidence="3" type="ORF">ESP57_01900</name>
</gene>
<evidence type="ECO:0000256" key="2">
    <source>
        <dbReference type="ARBA" id="ARBA00023002"/>
    </source>
</evidence>
<dbReference type="Gene3D" id="3.40.50.720">
    <property type="entry name" value="NAD(P)-binding Rossmann-like Domain"/>
    <property type="match status" value="1"/>
</dbReference>
<keyword evidence="4" id="KW-1185">Reference proteome</keyword>
<name>A0A4Q2JVD9_9MICO</name>
<sequence length="275" mass="27592">MTGAFADVSAVALADLLSLHGRRAVVTGGAQGLGLAIAGRLAEAGAQVAIADLDLDRAVSAATGIAEARGASTIGVQMDVSDSASVEAATSRIMAEFGGVDIWVNNAGVFPSASVLDMSDEQWDHVFAVNTRGVRNGAREAARRMVDGGVIVNVISTAGFRGTAPGLAAYVGSKHAVRGMTKQMALELAPRGIRVLGVAPTFVPTEGNMAAAAAALAAMGDAGIDASNMPSAMSQSLIGRVGTPDDIARVVLFAASDLATIMTGSTLLADAGETI</sequence>
<accession>A0A4Q2JVD9</accession>
<dbReference type="Pfam" id="PF13561">
    <property type="entry name" value="adh_short_C2"/>
    <property type="match status" value="1"/>
</dbReference>
<dbReference type="EMBL" id="SDPO01000001">
    <property type="protein sequence ID" value="RXZ50587.1"/>
    <property type="molecule type" value="Genomic_DNA"/>
</dbReference>
<dbReference type="PRINTS" id="PR00081">
    <property type="entry name" value="GDHRDH"/>
</dbReference>
<dbReference type="GO" id="GO:0016491">
    <property type="term" value="F:oxidoreductase activity"/>
    <property type="evidence" value="ECO:0007669"/>
    <property type="project" value="UniProtKB-KW"/>
</dbReference>
<organism evidence="3 4">
    <name type="scientific">Agromyces fucosus</name>
    <dbReference type="NCBI Taxonomy" id="41985"/>
    <lineage>
        <taxon>Bacteria</taxon>
        <taxon>Bacillati</taxon>
        <taxon>Actinomycetota</taxon>
        <taxon>Actinomycetes</taxon>
        <taxon>Micrococcales</taxon>
        <taxon>Microbacteriaceae</taxon>
        <taxon>Agromyces</taxon>
    </lineage>
</organism>
<evidence type="ECO:0000256" key="1">
    <source>
        <dbReference type="ARBA" id="ARBA00006484"/>
    </source>
</evidence>
<reference evidence="3 4" key="1">
    <citation type="submission" date="2019-01" db="EMBL/GenBank/DDBJ databases">
        <authorList>
            <person name="Li J."/>
        </authorList>
    </citation>
    <scope>NUCLEOTIDE SEQUENCE [LARGE SCALE GENOMIC DNA]</scope>
    <source>
        <strain evidence="3 4">CCUG 35506</strain>
    </source>
</reference>
<dbReference type="PRINTS" id="PR00080">
    <property type="entry name" value="SDRFAMILY"/>
</dbReference>
<protein>
    <submittedName>
        <fullName evidence="3">SDR family oxidoreductase</fullName>
    </submittedName>
</protein>
<dbReference type="PANTHER" id="PTHR43639">
    <property type="entry name" value="OXIDOREDUCTASE, SHORT-CHAIN DEHYDROGENASE/REDUCTASE FAMILY (AFU_ORTHOLOGUE AFUA_5G02870)"/>
    <property type="match status" value="1"/>
</dbReference>
<dbReference type="CDD" id="cd05233">
    <property type="entry name" value="SDR_c"/>
    <property type="match status" value="1"/>
</dbReference>
<dbReference type="OrthoDB" id="517007at2"/>
<dbReference type="RefSeq" id="WP_129230382.1">
    <property type="nucleotide sequence ID" value="NZ_SDPO01000001.1"/>
</dbReference>
<dbReference type="FunFam" id="3.40.50.720:FF:000084">
    <property type="entry name" value="Short-chain dehydrogenase reductase"/>
    <property type="match status" value="1"/>
</dbReference>
<keyword evidence="2" id="KW-0560">Oxidoreductase</keyword>
<dbReference type="InterPro" id="IPR036291">
    <property type="entry name" value="NAD(P)-bd_dom_sf"/>
</dbReference>
<comment type="similarity">
    <text evidence="1">Belongs to the short-chain dehydrogenases/reductases (SDR) family.</text>
</comment>